<evidence type="ECO:0000256" key="1">
    <source>
        <dbReference type="ARBA" id="ARBA00022737"/>
    </source>
</evidence>
<evidence type="ECO:0000313" key="3">
    <source>
        <dbReference type="Proteomes" id="UP000011676"/>
    </source>
</evidence>
<dbReference type="InterPro" id="IPR018337">
    <property type="entry name" value="Cell_wall/Cho-bd_repeat"/>
</dbReference>
<keyword evidence="1" id="KW-0677">Repeat</keyword>
<feature type="non-terminal residue" evidence="2">
    <location>
        <position position="119"/>
    </location>
</feature>
<organism evidence="2 3">
    <name type="scientific">Streptococcus mutans SM6</name>
    <dbReference type="NCBI Taxonomy" id="857119"/>
    <lineage>
        <taxon>Bacteria</taxon>
        <taxon>Bacillati</taxon>
        <taxon>Bacillota</taxon>
        <taxon>Bacilli</taxon>
        <taxon>Lactobacillales</taxon>
        <taxon>Streptococcaceae</taxon>
        <taxon>Streptococcus</taxon>
    </lineage>
</organism>
<gene>
    <name evidence="2" type="ORF">SMU82_09367</name>
</gene>
<evidence type="ECO:0000313" key="2">
    <source>
        <dbReference type="EMBL" id="EMC21706.1"/>
    </source>
</evidence>
<dbReference type="AlphaFoldDB" id="A0A829BNQ3"/>
<dbReference type="Proteomes" id="UP000011676">
    <property type="component" value="Unassembled WGS sequence"/>
</dbReference>
<protein>
    <submittedName>
        <fullName evidence="2">Glucosyltransferase-SI</fullName>
    </submittedName>
</protein>
<name>A0A829BNQ3_STRMG</name>
<feature type="non-terminal residue" evidence="2">
    <location>
        <position position="1"/>
    </location>
</feature>
<dbReference type="Gene3D" id="2.10.270.10">
    <property type="entry name" value="Cholin Binding"/>
    <property type="match status" value="1"/>
</dbReference>
<accession>A0A829BNQ3</accession>
<dbReference type="SUPFAM" id="SSF69360">
    <property type="entry name" value="Cell wall binding repeat"/>
    <property type="match status" value="1"/>
</dbReference>
<sequence length="119" mass="13616">VTGAQSINGANYYFLSNGIQLRNAIYDNGNKVLSYYGNDGRRYENGYYLFGQQWRYFQNGIMAVGLTRVHGAVQYFDASGFQAKGQFITTADGKLRYFDRDSGNQISNRFVRNSKGEWF</sequence>
<keyword evidence="2" id="KW-0808">Transferase</keyword>
<dbReference type="GO" id="GO:0016740">
    <property type="term" value="F:transferase activity"/>
    <property type="evidence" value="ECO:0007669"/>
    <property type="project" value="UniProtKB-KW"/>
</dbReference>
<dbReference type="Pfam" id="PF19127">
    <property type="entry name" value="Choline_bind_3"/>
    <property type="match status" value="2"/>
</dbReference>
<dbReference type="EMBL" id="AHSR01000052">
    <property type="protein sequence ID" value="EMC21706.1"/>
    <property type="molecule type" value="Genomic_DNA"/>
</dbReference>
<reference evidence="2 3" key="1">
    <citation type="journal article" date="2013" name="Mol. Biol. Evol.">
        <title>Evolutionary and population genomics of the cavity causing bacteria Streptococcus mutans.</title>
        <authorList>
            <person name="Cornejo O.E."/>
            <person name="Lefebure T."/>
            <person name="Pavinski Bitar P.D."/>
            <person name="Lang P."/>
            <person name="Richards V.P."/>
            <person name="Eilertson K."/>
            <person name="Do T."/>
            <person name="Beighton D."/>
            <person name="Zeng L."/>
            <person name="Ahn S.J."/>
            <person name="Burne R.A."/>
            <person name="Siepel A."/>
            <person name="Bustamante C.D."/>
            <person name="Stanhope M.J."/>
        </authorList>
    </citation>
    <scope>NUCLEOTIDE SEQUENCE [LARGE SCALE GENOMIC DNA]</scope>
    <source>
        <strain evidence="2 3">SM6</strain>
    </source>
</reference>
<proteinExistence type="predicted"/>
<comment type="caution">
    <text evidence="2">The sequence shown here is derived from an EMBL/GenBank/DDBJ whole genome shotgun (WGS) entry which is preliminary data.</text>
</comment>